<reference evidence="10" key="1">
    <citation type="submission" date="2018-06" db="EMBL/GenBank/DDBJ databases">
        <authorList>
            <person name="Zhirakovskaya E."/>
        </authorList>
    </citation>
    <scope>NUCLEOTIDE SEQUENCE</scope>
</reference>
<evidence type="ECO:0000256" key="8">
    <source>
        <dbReference type="SAM" id="Phobius"/>
    </source>
</evidence>
<evidence type="ECO:0000256" key="2">
    <source>
        <dbReference type="ARBA" id="ARBA00022475"/>
    </source>
</evidence>
<keyword evidence="4 10" id="KW-0808">Transferase</keyword>
<dbReference type="InterPro" id="IPR050297">
    <property type="entry name" value="LipidA_mod_glycosyltrf_83"/>
</dbReference>
<proteinExistence type="predicted"/>
<feature type="domain" description="ArnT-like N-terminal" evidence="9">
    <location>
        <begin position="10"/>
        <end position="242"/>
    </location>
</feature>
<evidence type="ECO:0000256" key="6">
    <source>
        <dbReference type="ARBA" id="ARBA00022989"/>
    </source>
</evidence>
<dbReference type="EMBL" id="UOEY01000136">
    <property type="protein sequence ID" value="VAW41758.1"/>
    <property type="molecule type" value="Genomic_DNA"/>
</dbReference>
<dbReference type="AlphaFoldDB" id="A0A3B0VDR1"/>
<feature type="transmembrane region" description="Helical" evidence="8">
    <location>
        <begin position="262"/>
        <end position="279"/>
    </location>
</feature>
<dbReference type="GO" id="GO:0005886">
    <property type="term" value="C:plasma membrane"/>
    <property type="evidence" value="ECO:0007669"/>
    <property type="project" value="UniProtKB-SubCell"/>
</dbReference>
<evidence type="ECO:0000256" key="3">
    <source>
        <dbReference type="ARBA" id="ARBA00022676"/>
    </source>
</evidence>
<dbReference type="EC" id="2.4.2.43" evidence="10"/>
<evidence type="ECO:0000256" key="4">
    <source>
        <dbReference type="ARBA" id="ARBA00022679"/>
    </source>
</evidence>
<feature type="transmembrane region" description="Helical" evidence="8">
    <location>
        <begin position="115"/>
        <end position="133"/>
    </location>
</feature>
<evidence type="ECO:0000256" key="5">
    <source>
        <dbReference type="ARBA" id="ARBA00022692"/>
    </source>
</evidence>
<feature type="transmembrane region" description="Helical" evidence="8">
    <location>
        <begin position="389"/>
        <end position="409"/>
    </location>
</feature>
<dbReference type="GO" id="GO:0010041">
    <property type="term" value="P:response to iron(III) ion"/>
    <property type="evidence" value="ECO:0007669"/>
    <property type="project" value="TreeGrafter"/>
</dbReference>
<dbReference type="GO" id="GO:0006493">
    <property type="term" value="P:protein O-linked glycosylation"/>
    <property type="evidence" value="ECO:0007669"/>
    <property type="project" value="InterPro"/>
</dbReference>
<keyword evidence="3 10" id="KW-0328">Glycosyltransferase</keyword>
<accession>A0A3B0VDR1</accession>
<dbReference type="GO" id="GO:0103015">
    <property type="term" value="F:4-amino-4-deoxy-L-arabinose transferase activity"/>
    <property type="evidence" value="ECO:0007669"/>
    <property type="project" value="UniProtKB-EC"/>
</dbReference>
<organism evidence="10">
    <name type="scientific">hydrothermal vent metagenome</name>
    <dbReference type="NCBI Taxonomy" id="652676"/>
    <lineage>
        <taxon>unclassified sequences</taxon>
        <taxon>metagenomes</taxon>
        <taxon>ecological metagenomes</taxon>
    </lineage>
</organism>
<feature type="transmembrane region" description="Helical" evidence="8">
    <location>
        <begin position="168"/>
        <end position="201"/>
    </location>
</feature>
<dbReference type="GO" id="GO:0000030">
    <property type="term" value="F:mannosyltransferase activity"/>
    <property type="evidence" value="ECO:0007669"/>
    <property type="project" value="InterPro"/>
</dbReference>
<keyword evidence="5 8" id="KW-0812">Transmembrane</keyword>
<dbReference type="InterPro" id="IPR003342">
    <property type="entry name" value="ArnT-like_N"/>
</dbReference>
<evidence type="ECO:0000256" key="7">
    <source>
        <dbReference type="ARBA" id="ARBA00023136"/>
    </source>
</evidence>
<dbReference type="Pfam" id="PF02366">
    <property type="entry name" value="PMT"/>
    <property type="match status" value="1"/>
</dbReference>
<feature type="transmembrane region" description="Helical" evidence="8">
    <location>
        <begin position="91"/>
        <end position="109"/>
    </location>
</feature>
<dbReference type="PANTHER" id="PTHR33908">
    <property type="entry name" value="MANNOSYLTRANSFERASE YKCB-RELATED"/>
    <property type="match status" value="1"/>
</dbReference>
<feature type="transmembrane region" description="Helical" evidence="8">
    <location>
        <begin position="357"/>
        <end position="377"/>
    </location>
</feature>
<comment type="subcellular location">
    <subcellularLocation>
        <location evidence="1">Cell membrane</location>
        <topology evidence="1">Multi-pass membrane protein</topology>
    </subcellularLocation>
</comment>
<evidence type="ECO:0000259" key="9">
    <source>
        <dbReference type="Pfam" id="PF02366"/>
    </source>
</evidence>
<sequence length="556" mass="62916">MTKMTKTQFSFLLLTLFVVLYLLPLGARPLFVQDETRYAEVPREIIATGDWVVPHGDGLRYFEKPIMGYWLSAAAIMAFGENNFAVRLPSALSSGLMALMILLLCGSVTKWRNTLPWLAALVFLTSFAVASIGTFAVLDNALNLFLTGTLICFFLATEQEPGSRRERFLLLASGLLVGCAFLIKGFLAFALPVLTVTPYLLSRGRWRDLFRMVWLPLAGAALVSLPWSFMIQVREPDFWHYFFWNENVRRFLSDSAQHKQPFWYFLAVLPAMFLPWIFVAPAAIQGLRAADRDHENERRLFRFCLCWFLFPFLFFSASSGKLITYILPCFPPLAILTAMGLIRIFDRPSIRWLQRGMLVTALAAGLGALGLAAVQLLGPVHLRAFSRSWKWLLLVSGLVTMALVTLAAIRCREKTWKLFLFGLAPAALLLIAHFAIPGLALEMKAPAALLERHVTDIRPDTFILSGNEVALAACWYFKRDDVFLVERAGELQYGLSYTEARHRLLSPLEAGEFIRRHHGRVVLVAGHKEYARWRPFLPQPVSVDSSGTRGYFFVRY</sequence>
<evidence type="ECO:0000313" key="10">
    <source>
        <dbReference type="EMBL" id="VAW41758.1"/>
    </source>
</evidence>
<feature type="transmembrane region" description="Helical" evidence="8">
    <location>
        <begin position="213"/>
        <end position="233"/>
    </location>
</feature>
<feature type="transmembrane region" description="Helical" evidence="8">
    <location>
        <begin position="416"/>
        <end position="436"/>
    </location>
</feature>
<feature type="transmembrane region" description="Helical" evidence="8">
    <location>
        <begin position="323"/>
        <end position="345"/>
    </location>
</feature>
<gene>
    <name evidence="10" type="ORF">MNBD_DELTA04-1736</name>
</gene>
<dbReference type="GO" id="GO:0009103">
    <property type="term" value="P:lipopolysaccharide biosynthetic process"/>
    <property type="evidence" value="ECO:0007669"/>
    <property type="project" value="TreeGrafter"/>
</dbReference>
<protein>
    <submittedName>
        <fullName evidence="10">Undecaprenyl phosphate-alpha-4-amino-4-deoxy-L-arabinose arabinosyl transferase @ Melittin resistance protein PqaB @ Polymyxin resistance protein PmrK</fullName>
        <ecNumber evidence="10">2.4.2.43</ecNumber>
    </submittedName>
</protein>
<dbReference type="PANTHER" id="PTHR33908:SF3">
    <property type="entry name" value="UNDECAPRENYL PHOSPHATE-ALPHA-4-AMINO-4-DEOXY-L-ARABINOSE ARABINOSYL TRANSFERASE"/>
    <property type="match status" value="1"/>
</dbReference>
<evidence type="ECO:0000256" key="1">
    <source>
        <dbReference type="ARBA" id="ARBA00004651"/>
    </source>
</evidence>
<keyword evidence="7 8" id="KW-0472">Membrane</keyword>
<feature type="transmembrane region" description="Helical" evidence="8">
    <location>
        <begin position="300"/>
        <end position="317"/>
    </location>
</feature>
<keyword evidence="6 8" id="KW-1133">Transmembrane helix</keyword>
<name>A0A3B0VDR1_9ZZZZ</name>
<keyword evidence="2" id="KW-1003">Cell membrane</keyword>